<feature type="signal peptide" evidence="1">
    <location>
        <begin position="1"/>
        <end position="31"/>
    </location>
</feature>
<dbReference type="Gene3D" id="3.40.50.410">
    <property type="entry name" value="von Willebrand factor, type A domain"/>
    <property type="match status" value="1"/>
</dbReference>
<dbReference type="SUPFAM" id="SSF50998">
    <property type="entry name" value="Quinoprotein alcohol dehydrogenase-like"/>
    <property type="match status" value="1"/>
</dbReference>
<dbReference type="RefSeq" id="WP_096360125.1">
    <property type="nucleotide sequence ID" value="NZ_AP014879.1"/>
</dbReference>
<dbReference type="InterPro" id="IPR011047">
    <property type="entry name" value="Quinoprotein_ADH-like_sf"/>
</dbReference>
<protein>
    <submittedName>
        <fullName evidence="2">Uncharacterized protein</fullName>
    </submittedName>
</protein>
<keyword evidence="3" id="KW-1185">Reference proteome</keyword>
<dbReference type="EMBL" id="AP014879">
    <property type="protein sequence ID" value="BAV33244.1"/>
    <property type="molecule type" value="Genomic_DNA"/>
</dbReference>
<dbReference type="KEGG" id="slim:SCL_0927"/>
<dbReference type="SUPFAM" id="SSF53300">
    <property type="entry name" value="vWA-like"/>
    <property type="match status" value="1"/>
</dbReference>
<keyword evidence="1" id="KW-0732">Signal</keyword>
<evidence type="ECO:0000313" key="2">
    <source>
        <dbReference type="EMBL" id="BAV33244.1"/>
    </source>
</evidence>
<dbReference type="OrthoDB" id="7156875at2"/>
<proteinExistence type="predicted"/>
<sequence length="1286" mass="137826">MTTHRKHFNHLFCVLLSGALVALSGILPASAKDTDVYLMAPTVARDDSPNVLLIIDNSISMDAIITSAPAYNSSVDYCSATAVDAIVSGASSGIPSSCATYSGRVYWSFNSSAPALTSNSWFAATKNHCEQSKTSLNGSSGQYGNNRVAGLITSGTSYNWASIRNKTDSDITFIDCQPDGSNSDGYPKKNPVAANTVAGAYTNGGTSQRFDWTTFNTDHRPTLYSANYLAYASNAMLQQDITRLDVAKATLKDLIDSNPGIRFGLMAFNNNNNTPHGGRVLMRVDTMDDARRTTMKNIIDSLGPDTTTPLAETMWEAYRYYAGLTATYGNPSSSMTPNQDSCAQNVTSSYCNDGKLYRATNGQYSNSSGAILSGGTTDTTYNDGTYISPFKYGCQTGYIIYVTDGDPTNDEAADTTIDALSGIGTPTIVDYYAGTGFASANHKSRLSVLAEWMSKNDVYSGLPLDQKITTFTIGFGTGISVPGKALLQETATKSGGKYSDAVDASSLSSALKGALAEVWNETTSFVAPSLSINAFNKLYNRDDVYFALFQPTSTVRWDGNLKKLKLCNGKETPACTFGEVIDKDNIAAINTSTSKIKDTSISYWGTTADGSDVNKGGAGAKITQNSEVPRALYTYTGSYASASMPATPVAIEAATTLGGSSTNTIRNAAVANPAILGLPSTATATEVDKLINWMRGQDAYDKDNDGNTTETRSWNFADPLHSRPVAFTYGAVTTLGVVDKNNPIIKIFISTNDGTVRIINDDDGTEEWAFIPNELLSQQYALSQNADGGHIYGLDDSPTFMVTDVNNDGIIDYAAGDRVYMYIGMRRGGRNLYAFDVSPTSPTKLTSHSDTVTPKLLWVIQGGTGDFAKLGQTWSRPKVVRIRAKCTGSVCDDSNPATDDSESRMVLIFGGGYDTIQDNSLPAGPDSMGNAIYIVDPFTGSRIWWASSAAGANLVLSDMQYSIPSEITTIDTNGDKSVDRLYVGDVSGQVWRIDLGDQIGAASNDGSKGFVFADVTCSRNASNVRDCSAVTKQNWRKFFYPPDVAMVKDAAYSTDTNYDLVAIGSGDREDPLDLLTSNSSPVAEAVHNRIYAFRDYDYKTGAPASMLLTTPTTPFAITHSVMYDATSNNLGTMTGATLQTEINTNVKNSKGWFFDLKELSAVALNNGLTTQWVGEKVLAKPVIFDGVLFFTTFIPANVSTAQNTCQANEGEGRYYEVNYLTGSPVYNLAGDSTLDRYAFAGGGIPSEVIIVIRDGGVTGLVGTSGGAKQVDPGSGSNRYKTFWWDE</sequence>
<reference evidence="2 3" key="1">
    <citation type="submission" date="2015-05" db="EMBL/GenBank/DDBJ databases">
        <title>Complete genome sequence of a sulfur-oxidizing gammaproteobacterium strain HA5.</title>
        <authorList>
            <person name="Miura A."/>
            <person name="Kojima H."/>
            <person name="Fukui M."/>
        </authorList>
    </citation>
    <scope>NUCLEOTIDE SEQUENCE [LARGE SCALE GENOMIC DNA]</scope>
    <source>
        <strain evidence="2 3">HA5</strain>
    </source>
</reference>
<evidence type="ECO:0000256" key="1">
    <source>
        <dbReference type="SAM" id="SignalP"/>
    </source>
</evidence>
<dbReference type="Proteomes" id="UP000243180">
    <property type="component" value="Chromosome"/>
</dbReference>
<accession>A0A1B4XEL3</accession>
<name>A0A1B4XEL3_9GAMM</name>
<dbReference type="InterPro" id="IPR036465">
    <property type="entry name" value="vWFA_dom_sf"/>
</dbReference>
<gene>
    <name evidence="2" type="ORF">SCL_0927</name>
</gene>
<feature type="chain" id="PRO_5008572491" evidence="1">
    <location>
        <begin position="32"/>
        <end position="1286"/>
    </location>
</feature>
<organism evidence="2 3">
    <name type="scientific">Sulfuricaulis limicola</name>
    <dbReference type="NCBI Taxonomy" id="1620215"/>
    <lineage>
        <taxon>Bacteria</taxon>
        <taxon>Pseudomonadati</taxon>
        <taxon>Pseudomonadota</taxon>
        <taxon>Gammaproteobacteria</taxon>
        <taxon>Acidiferrobacterales</taxon>
        <taxon>Acidiferrobacteraceae</taxon>
        <taxon>Sulfuricaulis</taxon>
    </lineage>
</organism>
<evidence type="ECO:0000313" key="3">
    <source>
        <dbReference type="Proteomes" id="UP000243180"/>
    </source>
</evidence>
<dbReference type="InParanoid" id="A0A1B4XEL3"/>